<comment type="similarity">
    <text evidence="1 3">Belongs to the UreD family.</text>
</comment>
<evidence type="ECO:0000313" key="5">
    <source>
        <dbReference type="Proteomes" id="UP000597459"/>
    </source>
</evidence>
<protein>
    <recommendedName>
        <fullName evidence="3">Urease accessory protein UreD</fullName>
    </recommendedName>
</protein>
<dbReference type="GO" id="GO:0005737">
    <property type="term" value="C:cytoplasm"/>
    <property type="evidence" value="ECO:0007669"/>
    <property type="project" value="UniProtKB-SubCell"/>
</dbReference>
<evidence type="ECO:0000256" key="2">
    <source>
        <dbReference type="ARBA" id="ARBA00023186"/>
    </source>
</evidence>
<keyword evidence="5" id="KW-1185">Reference proteome</keyword>
<organism evidence="4 5">
    <name type="scientific">Acetobacter estunensis</name>
    <dbReference type="NCBI Taxonomy" id="104097"/>
    <lineage>
        <taxon>Bacteria</taxon>
        <taxon>Pseudomonadati</taxon>
        <taxon>Pseudomonadota</taxon>
        <taxon>Alphaproteobacteria</taxon>
        <taxon>Acetobacterales</taxon>
        <taxon>Acetobacteraceae</taxon>
        <taxon>Acetobacter</taxon>
    </lineage>
</organism>
<evidence type="ECO:0000313" key="4">
    <source>
        <dbReference type="EMBL" id="NHO53254.1"/>
    </source>
</evidence>
<keyword evidence="3" id="KW-0996">Nickel insertion</keyword>
<gene>
    <name evidence="3" type="primary">ureD</name>
    <name evidence="4" type="ORF">GOB87_04670</name>
</gene>
<dbReference type="Proteomes" id="UP000597459">
    <property type="component" value="Unassembled WGS sequence"/>
</dbReference>
<keyword evidence="2 3" id="KW-0143">Chaperone</keyword>
<dbReference type="Pfam" id="PF01774">
    <property type="entry name" value="UreD"/>
    <property type="match status" value="1"/>
</dbReference>
<evidence type="ECO:0000256" key="1">
    <source>
        <dbReference type="ARBA" id="ARBA00007177"/>
    </source>
</evidence>
<comment type="caution">
    <text evidence="4">The sequence shown here is derived from an EMBL/GenBank/DDBJ whole genome shotgun (WGS) entry which is preliminary data.</text>
</comment>
<reference evidence="4" key="1">
    <citation type="submission" date="2019-11" db="EMBL/GenBank/DDBJ databases">
        <title>Description of new Acetobacter species.</title>
        <authorList>
            <person name="Cleenwerck I."/>
            <person name="Sombolestani A.S."/>
        </authorList>
    </citation>
    <scope>NUCLEOTIDE SEQUENCE</scope>
    <source>
        <strain evidence="4">LMG 1626</strain>
    </source>
</reference>
<dbReference type="GO" id="GO:0016151">
    <property type="term" value="F:nickel cation binding"/>
    <property type="evidence" value="ECO:0007669"/>
    <property type="project" value="UniProtKB-UniRule"/>
</dbReference>
<dbReference type="AlphaFoldDB" id="A0A967B6E7"/>
<comment type="function">
    <text evidence="3">Required for maturation of urease via the functional incorporation of the urease nickel metallocenter.</text>
</comment>
<keyword evidence="3" id="KW-0963">Cytoplasm</keyword>
<name>A0A967B6E7_9PROT</name>
<accession>A0A967B6E7</accession>
<dbReference type="EMBL" id="WOTH01000006">
    <property type="protein sequence ID" value="NHO53254.1"/>
    <property type="molecule type" value="Genomic_DNA"/>
</dbReference>
<sequence>MATADRTSEPVTTTLQRARGRFGLEVKADGSRTRMADLEQGGCCRLLFPRIVGAGMEAATVNISGGMAAGDRIEGRLICGEGTDLLVTSQAAERIYRARPNDGPSEVEVACRIAPDARLEWLPHGTIFFDGSQLHRHMTVEMASSSSFLFLESRIFGRTGSGEHLTRLSVRDRLSVHRDGRLILEDTLRLESDDVTLLLKQAAVAGGNVAVATVVLIAPDAMTLLDAVRARLREPECAGFVASAWNGMLVLRGLAAGGWALDVALRHILPLLREGRSPPSTWRS</sequence>
<proteinExistence type="inferred from homology"/>
<dbReference type="PANTHER" id="PTHR33643:SF1">
    <property type="entry name" value="UREASE ACCESSORY PROTEIN D"/>
    <property type="match status" value="1"/>
</dbReference>
<comment type="subcellular location">
    <subcellularLocation>
        <location evidence="3">Cytoplasm</location>
    </subcellularLocation>
</comment>
<dbReference type="HAMAP" id="MF_01384">
    <property type="entry name" value="UreD"/>
    <property type="match status" value="1"/>
</dbReference>
<dbReference type="InterPro" id="IPR002669">
    <property type="entry name" value="UreD"/>
</dbReference>
<dbReference type="PANTHER" id="PTHR33643">
    <property type="entry name" value="UREASE ACCESSORY PROTEIN D"/>
    <property type="match status" value="1"/>
</dbReference>
<evidence type="ECO:0000256" key="3">
    <source>
        <dbReference type="HAMAP-Rule" id="MF_01384"/>
    </source>
</evidence>
<comment type="subunit">
    <text evidence="3">UreD, UreF and UreG form a complex that acts as a GTP-hydrolysis-dependent molecular chaperone, activating the urease apoprotein by helping to assemble the nickel containing metallocenter of UreC. The UreE protein probably delivers the nickel.</text>
</comment>